<evidence type="ECO:0000313" key="17">
    <source>
        <dbReference type="Proteomes" id="UP000268321"/>
    </source>
</evidence>
<proteinExistence type="inferred from homology"/>
<dbReference type="GO" id="GO:0005759">
    <property type="term" value="C:mitochondrial matrix"/>
    <property type="evidence" value="ECO:0007669"/>
    <property type="project" value="UniProtKB-SubCell"/>
</dbReference>
<keyword evidence="7" id="KW-0645">Protease</keyword>
<evidence type="ECO:0000256" key="9">
    <source>
        <dbReference type="ARBA" id="ARBA00022801"/>
    </source>
</evidence>
<dbReference type="Pfam" id="PF08367">
    <property type="entry name" value="M16C_assoc"/>
    <property type="match status" value="1"/>
</dbReference>
<dbReference type="GO" id="GO:0016485">
    <property type="term" value="P:protein processing"/>
    <property type="evidence" value="ECO:0007669"/>
    <property type="project" value="TreeGrafter"/>
</dbReference>
<evidence type="ECO:0000256" key="8">
    <source>
        <dbReference type="ARBA" id="ARBA00022723"/>
    </source>
</evidence>
<dbReference type="InterPro" id="IPR055130">
    <property type="entry name" value="PreP_C"/>
</dbReference>
<comment type="cofactor">
    <cofactor evidence="1">
        <name>Zn(2+)</name>
        <dbReference type="ChEBI" id="CHEBI:29105"/>
    </cofactor>
</comment>
<protein>
    <recommendedName>
        <fullName evidence="6">Presequence protease, mitochondrial</fullName>
    </recommendedName>
    <alternativeName>
        <fullName evidence="13">Pitrilysin metalloproteinase</fullName>
    </alternativeName>
</protein>
<keyword evidence="11" id="KW-0482">Metalloprotease</keyword>
<dbReference type="PANTHER" id="PTHR43016">
    <property type="entry name" value="PRESEQUENCE PROTEASE"/>
    <property type="match status" value="1"/>
</dbReference>
<dbReference type="InterPro" id="IPR011249">
    <property type="entry name" value="Metalloenz_LuxS/M16"/>
</dbReference>
<dbReference type="OrthoDB" id="10250783at2759"/>
<comment type="subcellular location">
    <subcellularLocation>
        <location evidence="3">Mitochondrion intermembrane space</location>
    </subcellularLocation>
    <subcellularLocation>
        <location evidence="2">Mitochondrion matrix</location>
    </subcellularLocation>
</comment>
<comment type="similarity">
    <text evidence="4">Belongs to the peptidase M16 family. PreP subfamily.</text>
</comment>
<comment type="function">
    <text evidence="14">Degrades mitochondrial transit peptides after their cleavage in the intermembrane space or in the matrix, and presequence peptides; clearance of these peptides is required to keep the presequence processing machinery running. Preferentially cleaves the N-terminal side of paired basic amino acid residues. Also degrades other unstructured peptides. May function as an ATP-dependent peptidase as opposed to a metalloendopeptidase.</text>
</comment>
<keyword evidence="10" id="KW-0862">Zinc</keyword>
<dbReference type="Pfam" id="PF05193">
    <property type="entry name" value="Peptidase_M16_C"/>
    <property type="match status" value="1"/>
</dbReference>
<dbReference type="SUPFAM" id="SSF63411">
    <property type="entry name" value="LuxS/MPP-like metallohydrolase"/>
    <property type="match status" value="4"/>
</dbReference>
<evidence type="ECO:0000256" key="4">
    <source>
        <dbReference type="ARBA" id="ARBA00007575"/>
    </source>
</evidence>
<keyword evidence="17" id="KW-1185">Reference proteome</keyword>
<dbReference type="Proteomes" id="UP000268321">
    <property type="component" value="Unassembled WGS sequence"/>
</dbReference>
<dbReference type="SMART" id="SM01264">
    <property type="entry name" value="M16C_associated"/>
    <property type="match status" value="1"/>
</dbReference>
<evidence type="ECO:0000256" key="11">
    <source>
        <dbReference type="ARBA" id="ARBA00023049"/>
    </source>
</evidence>
<keyword evidence="8" id="KW-0479">Metal-binding</keyword>
<feature type="domain" description="Peptidase M16C associated" evidence="15">
    <location>
        <begin position="512"/>
        <end position="765"/>
    </location>
</feature>
<sequence>MLRRIVLNLKNNILRRSLATSGRNSALSQLISDYPIGLTVHGFAIEDVEAIPEFSLVTVKLKHKKTGLQHLHLASSSDKNNVFSVAFKTNPPDSTGVLHVLEHTTLCGSYKYPVRDPFFKMLNRSLNNFMNAMTGHDYTYYPFATTNRKDFDNLMSVYLSSVFEPLLTFEDFLQEGWRLENADTSNKDSALQFKGVVYNEMKGQYSNSNYLYYILFQEGVYPSLNNSGGDPAKIVNMQYEDLIDFHAYNYHPSNAKTFTYGTFDLKDHLKKLDEYYGMFGKRSDDLNIKKCLFDTAPSIKRHSLEVKGPVDTMSSKPIEEQLKASITWYLGNPLYSKSLYDLFKWRVLNTLLFDGHNAPFYQELIETGYAEDFSPNTGFDQTTQLMSITIGLTNISRDKVDTLENKIADVMQNKVFVELQKGESSSYHQRIPAIIHQLELSFKKHKPDFGVSLLHSLLPSWINGVDPVSLLRVQSILDRFKEDYAEQKLGMFEELLISTVLNSQTPQFKFVMVPDENFSKDAAAKEAESLATRVKDLTPEDKDIIFSRSQKLIEKQQRDEDVSVLPTLTIEDIPRQGETYPVSFSKFSSNGQLQKRVTNTNDLVYMTAQKDLSFVPEKFYKYLPIFTSSLTNLAGTSSTSITDLENRIQRRTGGVNFSVTAKTDPYNIMKPKVKFIFSGMALGKDSKEVYDLWNEILLETKFTGEDDVIDKLHTLIKNLVQNQMNTIADRGHSYANAYSNSQLTPTKYITNLFSGIGHVELIMELNKKLDEGGKEYLKNELLPLLRQIHELLVFGSTEGQPKGFNYSIVCEKKNVAENENLIEDFDKQISQKSSAELNALDAAFADFKSQNSRSVLNFPFAVGYASLAKLGAPYASKHGAALQVLSQIMTFRHLHSAIRESNGAYGGGLNYDGLFGTLNFYSYRDPNALNSASAFLQSLEVALKHLQSGKWGSNILQEAKLAIFQSVDAPSHISSQGSSLFLEGILDELRQHRREMFLDVSLLDLKDVNEKYLHNSSHNVLAVLGDASILGADETWDVKSFD</sequence>
<dbReference type="AlphaFoldDB" id="A0A4P9ZG64"/>
<evidence type="ECO:0000256" key="1">
    <source>
        <dbReference type="ARBA" id="ARBA00001947"/>
    </source>
</evidence>
<dbReference type="PANTHER" id="PTHR43016:SF13">
    <property type="entry name" value="PRESEQUENCE PROTEASE, MITOCHONDRIAL"/>
    <property type="match status" value="1"/>
</dbReference>
<evidence type="ECO:0000256" key="7">
    <source>
        <dbReference type="ARBA" id="ARBA00022670"/>
    </source>
</evidence>
<dbReference type="GO" id="GO:0046872">
    <property type="term" value="F:metal ion binding"/>
    <property type="evidence" value="ECO:0007669"/>
    <property type="project" value="UniProtKB-KW"/>
</dbReference>
<evidence type="ECO:0000256" key="3">
    <source>
        <dbReference type="ARBA" id="ARBA00004569"/>
    </source>
</evidence>
<evidence type="ECO:0000256" key="2">
    <source>
        <dbReference type="ARBA" id="ARBA00004305"/>
    </source>
</evidence>
<comment type="subunit">
    <text evidence="5">Monomer and homodimer; homodimerization is induced by binding of the substrate.</text>
</comment>
<evidence type="ECO:0000313" key="16">
    <source>
        <dbReference type="EMBL" id="RKP31231.1"/>
    </source>
</evidence>
<evidence type="ECO:0000256" key="5">
    <source>
        <dbReference type="ARBA" id="ARBA00011853"/>
    </source>
</evidence>
<dbReference type="FunFam" id="3.30.830.10:FF:000011">
    <property type="entry name" value="Presequence protease, mitochondrial"/>
    <property type="match status" value="1"/>
</dbReference>
<evidence type="ECO:0000256" key="10">
    <source>
        <dbReference type="ARBA" id="ARBA00022833"/>
    </source>
</evidence>
<dbReference type="GO" id="GO:0005758">
    <property type="term" value="C:mitochondrial intermembrane space"/>
    <property type="evidence" value="ECO:0007669"/>
    <property type="project" value="UniProtKB-SubCell"/>
</dbReference>
<dbReference type="GO" id="GO:0004222">
    <property type="term" value="F:metalloendopeptidase activity"/>
    <property type="evidence" value="ECO:0007669"/>
    <property type="project" value="TreeGrafter"/>
</dbReference>
<keyword evidence="12" id="KW-0496">Mitochondrion</keyword>
<reference evidence="17" key="1">
    <citation type="journal article" date="2018" name="Nat. Microbiol.">
        <title>Leveraging single-cell genomics to expand the fungal tree of life.</title>
        <authorList>
            <person name="Ahrendt S.R."/>
            <person name="Quandt C.A."/>
            <person name="Ciobanu D."/>
            <person name="Clum A."/>
            <person name="Salamov A."/>
            <person name="Andreopoulos B."/>
            <person name="Cheng J.F."/>
            <person name="Woyke T."/>
            <person name="Pelin A."/>
            <person name="Henrissat B."/>
            <person name="Reynolds N.K."/>
            <person name="Benny G.L."/>
            <person name="Smith M.E."/>
            <person name="James T.Y."/>
            <person name="Grigoriev I.V."/>
        </authorList>
    </citation>
    <scope>NUCLEOTIDE SEQUENCE [LARGE SCALE GENOMIC DNA]</scope>
    <source>
        <strain evidence="17">Baker2002</strain>
    </source>
</reference>
<organism evidence="16 17">
    <name type="scientific">Metschnikowia bicuspidata</name>
    <dbReference type="NCBI Taxonomy" id="27322"/>
    <lineage>
        <taxon>Eukaryota</taxon>
        <taxon>Fungi</taxon>
        <taxon>Dikarya</taxon>
        <taxon>Ascomycota</taxon>
        <taxon>Saccharomycotina</taxon>
        <taxon>Pichiomycetes</taxon>
        <taxon>Metschnikowiaceae</taxon>
        <taxon>Metschnikowia</taxon>
    </lineage>
</organism>
<dbReference type="InterPro" id="IPR007863">
    <property type="entry name" value="Peptidase_M16_C"/>
</dbReference>
<dbReference type="EMBL" id="ML004444">
    <property type="protein sequence ID" value="RKP31231.1"/>
    <property type="molecule type" value="Genomic_DNA"/>
</dbReference>
<accession>A0A4P9ZG64</accession>
<dbReference type="Gene3D" id="3.30.830.10">
    <property type="entry name" value="Metalloenzyme, LuxS/M16 peptidase-like"/>
    <property type="match status" value="4"/>
</dbReference>
<name>A0A4P9ZG64_9ASCO</name>
<evidence type="ECO:0000256" key="6">
    <source>
        <dbReference type="ARBA" id="ARBA00020167"/>
    </source>
</evidence>
<evidence type="ECO:0000256" key="12">
    <source>
        <dbReference type="ARBA" id="ARBA00023128"/>
    </source>
</evidence>
<evidence type="ECO:0000259" key="15">
    <source>
        <dbReference type="SMART" id="SM01264"/>
    </source>
</evidence>
<gene>
    <name evidence="16" type="ORF">METBISCDRAFT_14413</name>
</gene>
<evidence type="ECO:0000256" key="14">
    <source>
        <dbReference type="ARBA" id="ARBA00045897"/>
    </source>
</evidence>
<keyword evidence="9" id="KW-0378">Hydrolase</keyword>
<evidence type="ECO:0000256" key="13">
    <source>
        <dbReference type="ARBA" id="ARBA00034552"/>
    </source>
</evidence>
<dbReference type="FunFam" id="3.30.830.10:FF:000009">
    <property type="entry name" value="Presequence protease, mitochondrial"/>
    <property type="match status" value="1"/>
</dbReference>
<dbReference type="InterPro" id="IPR013578">
    <property type="entry name" value="Peptidase_M16C_assoc"/>
</dbReference>
<dbReference type="Pfam" id="PF22516">
    <property type="entry name" value="PreP_C"/>
    <property type="match status" value="1"/>
</dbReference>